<dbReference type="EMBL" id="CP046173">
    <property type="protein sequence ID" value="QIS20605.1"/>
    <property type="molecule type" value="Genomic_DNA"/>
</dbReference>
<organism evidence="2 3">
    <name type="scientific">Nocardia terpenica</name>
    <dbReference type="NCBI Taxonomy" id="455432"/>
    <lineage>
        <taxon>Bacteria</taxon>
        <taxon>Bacillati</taxon>
        <taxon>Actinomycetota</taxon>
        <taxon>Actinomycetes</taxon>
        <taxon>Mycobacteriales</taxon>
        <taxon>Nocardiaceae</taxon>
        <taxon>Nocardia</taxon>
    </lineage>
</organism>
<dbReference type="AlphaFoldDB" id="A0A6G9Z4S6"/>
<feature type="transmembrane region" description="Helical" evidence="1">
    <location>
        <begin position="6"/>
        <end position="26"/>
    </location>
</feature>
<evidence type="ECO:0000256" key="1">
    <source>
        <dbReference type="SAM" id="Phobius"/>
    </source>
</evidence>
<feature type="transmembrane region" description="Helical" evidence="1">
    <location>
        <begin position="95"/>
        <end position="115"/>
    </location>
</feature>
<accession>A0A6G9Z4S6</accession>
<name>A0A6G9Z4S6_9NOCA</name>
<feature type="transmembrane region" description="Helical" evidence="1">
    <location>
        <begin position="204"/>
        <end position="224"/>
    </location>
</feature>
<evidence type="ECO:0000313" key="2">
    <source>
        <dbReference type="EMBL" id="QIS20605.1"/>
    </source>
</evidence>
<dbReference type="RefSeq" id="WP_167487940.1">
    <property type="nucleotide sequence ID" value="NZ_CP046173.1"/>
</dbReference>
<feature type="transmembrane region" description="Helical" evidence="1">
    <location>
        <begin position="35"/>
        <end position="58"/>
    </location>
</feature>
<feature type="transmembrane region" description="Helical" evidence="1">
    <location>
        <begin position="70"/>
        <end position="88"/>
    </location>
</feature>
<feature type="transmembrane region" description="Helical" evidence="1">
    <location>
        <begin position="171"/>
        <end position="192"/>
    </location>
</feature>
<proteinExistence type="predicted"/>
<sequence>MQDLINAVNVYGTAVLWVGLCVQFVLRRGQPHREVLFATAGLAVAITMILPPVVPLIPRIFGTTGPCNEFQNIWGVLSSGLILLVIAAGRGRAAITAAAGATVIVLLVEIWLAEVTTPSPVGCVTVAQVPATSPFWWLMISWHQVSHVAALAVCLRDAKALRDDSWARNGVWWYTAGFVSSTIFWTISIGVLVTERRWVPGAELRTAAVAGSVVSFNLAVWSSVAQRAIMYGRDAAEFWSLYRELPGQGWSAEERRSLWRDSLRGWPWAPHRAVYRVRIAQADRQLDLRAEGKREGGL</sequence>
<keyword evidence="1" id="KW-0472">Membrane</keyword>
<keyword evidence="1" id="KW-0812">Transmembrane</keyword>
<keyword evidence="1" id="KW-1133">Transmembrane helix</keyword>
<feature type="transmembrane region" description="Helical" evidence="1">
    <location>
        <begin position="135"/>
        <end position="155"/>
    </location>
</feature>
<evidence type="ECO:0000313" key="3">
    <source>
        <dbReference type="Proteomes" id="UP000500953"/>
    </source>
</evidence>
<dbReference type="Proteomes" id="UP000500953">
    <property type="component" value="Chromosome"/>
</dbReference>
<protein>
    <submittedName>
        <fullName evidence="2">Uncharacterized protein</fullName>
    </submittedName>
</protein>
<reference evidence="2 3" key="1">
    <citation type="journal article" date="2019" name="ACS Chem. Biol.">
        <title>Identification and Mobilization of a Cryptic Antibiotic Biosynthesis Gene Locus from a Human-Pathogenic Nocardia Isolate.</title>
        <authorList>
            <person name="Herisse M."/>
            <person name="Ishida K."/>
            <person name="Porter J.L."/>
            <person name="Howden B."/>
            <person name="Hertweck C."/>
            <person name="Stinear T.P."/>
            <person name="Pidot S.J."/>
        </authorList>
    </citation>
    <scope>NUCLEOTIDE SEQUENCE [LARGE SCALE GENOMIC DNA]</scope>
    <source>
        <strain evidence="2 3">AUSMDU00012715</strain>
    </source>
</reference>
<gene>
    <name evidence="2" type="ORF">F6W96_22210</name>
</gene>